<organism evidence="1 2">
    <name type="scientific">Actinobacillus pleuropneumoniae</name>
    <name type="common">Haemophilus pleuropneumoniae</name>
    <dbReference type="NCBI Taxonomy" id="715"/>
    <lineage>
        <taxon>Bacteria</taxon>
        <taxon>Pseudomonadati</taxon>
        <taxon>Pseudomonadota</taxon>
        <taxon>Gammaproteobacteria</taxon>
        <taxon>Pasteurellales</taxon>
        <taxon>Pasteurellaceae</taxon>
        <taxon>Actinobacillus</taxon>
    </lineage>
</organism>
<proteinExistence type="predicted"/>
<dbReference type="Proteomes" id="UP001077788">
    <property type="component" value="Unassembled WGS sequence"/>
</dbReference>
<sequence>PTFDGEMKNLKDVESWLLGRNKFFILHDDSENMKSVITTFNLKGKANILVGICEQCQRNSRRGSNLE</sequence>
<evidence type="ECO:0000313" key="1">
    <source>
        <dbReference type="EMBL" id="MCY6525057.1"/>
    </source>
</evidence>
<reference evidence="1" key="1">
    <citation type="journal article" date="2021" name="Vet Sci">
        <title>O-Serogroups and Pathovirotypes of Escherichia coli Isolated from Post-Weaning Piglets Showing Diarrhoea and/or Oedema in South Korea.</title>
        <authorList>
            <person name="Byun J.W."/>
            <person name="Moon B.Y."/>
            <person name="Do K.H."/>
            <person name="Lee K."/>
            <person name="Lee H.Y."/>
            <person name="Kim W.I."/>
            <person name="So B."/>
            <person name="Lee W.K."/>
        </authorList>
    </citation>
    <scope>NUCLEOTIDE SEQUENCE</scope>
    <source>
        <strain evidence="1">84/14</strain>
    </source>
</reference>
<dbReference type="RefSeq" id="WP_267992403.1">
    <property type="nucleotide sequence ID" value="NZ_JAPQFC010001232.1"/>
</dbReference>
<feature type="non-terminal residue" evidence="1">
    <location>
        <position position="1"/>
    </location>
</feature>
<accession>A0A9Q4DL13</accession>
<reference evidence="1" key="2">
    <citation type="submission" date="2022-12" db="EMBL/GenBank/DDBJ databases">
        <authorList>
            <person name="Kardos G."/>
            <person name="Sarkozi R."/>
            <person name="Laczko L."/>
            <person name="Marton S."/>
            <person name="Makrai L."/>
            <person name="Banyai K."/>
            <person name="Fodor L."/>
        </authorList>
    </citation>
    <scope>NUCLEOTIDE SEQUENCE</scope>
    <source>
        <strain evidence="1">84/14</strain>
    </source>
</reference>
<gene>
    <name evidence="1" type="ORF">OYG11_12730</name>
</gene>
<name>A0A9Q4DL13_ACTPL</name>
<dbReference type="AlphaFoldDB" id="A0A9Q4DL13"/>
<protein>
    <submittedName>
        <fullName evidence="1">Uncharacterized protein</fullName>
    </submittedName>
</protein>
<evidence type="ECO:0000313" key="2">
    <source>
        <dbReference type="Proteomes" id="UP001077788"/>
    </source>
</evidence>
<comment type="caution">
    <text evidence="1">The sequence shown here is derived from an EMBL/GenBank/DDBJ whole genome shotgun (WGS) entry which is preliminary data.</text>
</comment>
<dbReference type="EMBL" id="JAPQFC010001232">
    <property type="protein sequence ID" value="MCY6525057.1"/>
    <property type="molecule type" value="Genomic_DNA"/>
</dbReference>